<proteinExistence type="predicted"/>
<dbReference type="EMBL" id="HBUF01368181">
    <property type="protein sequence ID" value="CAG6724733.1"/>
    <property type="molecule type" value="Transcribed_RNA"/>
</dbReference>
<dbReference type="InterPro" id="IPR016024">
    <property type="entry name" value="ARM-type_fold"/>
</dbReference>
<reference evidence="1" key="1">
    <citation type="submission" date="2021-05" db="EMBL/GenBank/DDBJ databases">
        <authorList>
            <person name="Alioto T."/>
            <person name="Alioto T."/>
            <person name="Gomez Garrido J."/>
        </authorList>
    </citation>
    <scope>NUCLEOTIDE SEQUENCE</scope>
</reference>
<dbReference type="InterPro" id="IPR051954">
    <property type="entry name" value="tRNA_methyltransferase_THADA"/>
</dbReference>
<dbReference type="PANTHER" id="PTHR14387">
    <property type="entry name" value="THADA/DEATH RECEPTOR INTERACTING PROTEIN"/>
    <property type="match status" value="1"/>
</dbReference>
<dbReference type="GO" id="GO:0030488">
    <property type="term" value="P:tRNA methylation"/>
    <property type="evidence" value="ECO:0007669"/>
    <property type="project" value="TreeGrafter"/>
</dbReference>
<sequence length="572" mass="66040">MLWNEKTLYCNIYNVCPLIFVLVHPCKHQVINYNFKGAFINTLNPNSSETVNTLNPNSSQTVNTPNLNSNKSVNTLKTNSSQTFNHIEQIAIELLKVLCTNTKLNQSVLKMVGIAFINCTALLCNEQRIIQTIGDVLQMDDSTSNLYLTLKKGDSNGSVMEDSTSNLNLTLKKDDSNCSVIPTEIPIHNMTCLKIVLAAAIIEQNWWHIERYSGVITVILSRLSGYCCNKFLHEMTFALQTIKSCLDHSLKVDDFSIEENLLSLIFHVVLGNWENYIPSVMEHNLILFESFIKVLKKNDVGEMNRERMWHFLANVSCTLKSKYYMMATCFLADFYYENLFTECWFINNMAYSLSRSYLVTAGAYLHKVLTKNIFTEDKWKQIFLDKVMELVCHSDIYIRQNVSNYWLPVAIKYYPNLIQTLYDRTLSMYNRVLTHCATTESMYCKNRSMDQVQRYLHSVVLIVKLERAAKFTDVTYKAVKDGMQCSNEMIRGDAFLCCQSFNGVKCHVPMSRSEPHTLDCQTFEDIFEFLVENINCDDSNLRQTIYKVFKNYVRNTEGQIHKCVVPIDLVVR</sequence>
<dbReference type="SUPFAM" id="SSF48371">
    <property type="entry name" value="ARM repeat"/>
    <property type="match status" value="1"/>
</dbReference>
<dbReference type="AlphaFoldDB" id="A0A8D8Y9T0"/>
<name>A0A8D8Y9T0_9HEMI</name>
<accession>A0A8D8Y9T0</accession>
<dbReference type="PANTHER" id="PTHR14387:SF0">
    <property type="entry name" value="DUF2428 DOMAIN-CONTAINING PROTEIN"/>
    <property type="match status" value="1"/>
</dbReference>
<organism evidence="1">
    <name type="scientific">Cacopsylla melanoneura</name>
    <dbReference type="NCBI Taxonomy" id="428564"/>
    <lineage>
        <taxon>Eukaryota</taxon>
        <taxon>Metazoa</taxon>
        <taxon>Ecdysozoa</taxon>
        <taxon>Arthropoda</taxon>
        <taxon>Hexapoda</taxon>
        <taxon>Insecta</taxon>
        <taxon>Pterygota</taxon>
        <taxon>Neoptera</taxon>
        <taxon>Paraneoptera</taxon>
        <taxon>Hemiptera</taxon>
        <taxon>Sternorrhyncha</taxon>
        <taxon>Psylloidea</taxon>
        <taxon>Psyllidae</taxon>
        <taxon>Psyllinae</taxon>
        <taxon>Cacopsylla</taxon>
    </lineage>
</organism>
<dbReference type="GO" id="GO:0005829">
    <property type="term" value="C:cytosol"/>
    <property type="evidence" value="ECO:0007669"/>
    <property type="project" value="TreeGrafter"/>
</dbReference>
<dbReference type="EMBL" id="HBUF01368179">
    <property type="protein sequence ID" value="CAG6724729.1"/>
    <property type="molecule type" value="Transcribed_RNA"/>
</dbReference>
<protein>
    <submittedName>
        <fullName evidence="1">Uncharacterized protein</fullName>
    </submittedName>
</protein>
<evidence type="ECO:0000313" key="1">
    <source>
        <dbReference type="EMBL" id="CAG6724729.1"/>
    </source>
</evidence>